<dbReference type="EMBL" id="PDJI01000004">
    <property type="protein sequence ID" value="PFG41281.1"/>
    <property type="molecule type" value="Genomic_DNA"/>
</dbReference>
<dbReference type="AlphaFoldDB" id="A0A2A9ERW1"/>
<gene>
    <name evidence="2" type="ORF">ATJ97_3829</name>
</gene>
<accession>A0A2A9ERW1</accession>
<proteinExistence type="predicted"/>
<name>A0A2A9ERW1_9MICO</name>
<keyword evidence="3" id="KW-1185">Reference proteome</keyword>
<feature type="compositionally biased region" description="Polar residues" evidence="1">
    <location>
        <begin position="23"/>
        <end position="36"/>
    </location>
</feature>
<sequence length="142" mass="14859">MSATCAGRVVVPMPGACAATDGWGTNQDRTDLTSTGEPMGDSDFRVDTEVLRSTGAQLRDIVDALKGAKDDAATLAGHVGHGGLAGKVRDFADNWQSRRQEMLETIGGLGEVSEGVGIAFEEWDSELARAITVDAEHAGGNR</sequence>
<protein>
    <recommendedName>
        <fullName evidence="4">Excreted virulence factor EspC (Type VII ESX diderm)</fullName>
    </recommendedName>
</protein>
<organism evidence="2 3">
    <name type="scientific">Georgenia soli</name>
    <dbReference type="NCBI Taxonomy" id="638953"/>
    <lineage>
        <taxon>Bacteria</taxon>
        <taxon>Bacillati</taxon>
        <taxon>Actinomycetota</taxon>
        <taxon>Actinomycetes</taxon>
        <taxon>Micrococcales</taxon>
        <taxon>Bogoriellaceae</taxon>
        <taxon>Georgenia</taxon>
    </lineage>
</organism>
<evidence type="ECO:0008006" key="4">
    <source>
        <dbReference type="Google" id="ProtNLM"/>
    </source>
</evidence>
<evidence type="ECO:0000313" key="3">
    <source>
        <dbReference type="Proteomes" id="UP000222106"/>
    </source>
</evidence>
<reference evidence="2 3" key="1">
    <citation type="submission" date="2017-10" db="EMBL/GenBank/DDBJ databases">
        <title>Sequencing the genomes of 1000 actinobacteria strains.</title>
        <authorList>
            <person name="Klenk H.-P."/>
        </authorList>
    </citation>
    <scope>NUCLEOTIDE SEQUENCE [LARGE SCALE GENOMIC DNA]</scope>
    <source>
        <strain evidence="2 3">DSM 21838</strain>
    </source>
</reference>
<dbReference type="Proteomes" id="UP000222106">
    <property type="component" value="Unassembled WGS sequence"/>
</dbReference>
<feature type="region of interest" description="Disordered" evidence="1">
    <location>
        <begin position="21"/>
        <end position="43"/>
    </location>
</feature>
<comment type="caution">
    <text evidence="2">The sequence shown here is derived from an EMBL/GenBank/DDBJ whole genome shotgun (WGS) entry which is preliminary data.</text>
</comment>
<evidence type="ECO:0000256" key="1">
    <source>
        <dbReference type="SAM" id="MobiDB-lite"/>
    </source>
</evidence>
<evidence type="ECO:0000313" key="2">
    <source>
        <dbReference type="EMBL" id="PFG41281.1"/>
    </source>
</evidence>